<sequence length="131" mass="15380">MRFSPAKFRSRDEHLLLRSRTRCGKMDQRSFTKPDRYRTLPLLYGIEFWHRSGFPLPRHVWLNIQVLWRRLLRWQPLCSKRDILIRDKMPPVAGDQGVRSPPSSMAKKRRTVMPGLGTPSLGEAKPGLKLF</sequence>
<organism evidence="2">
    <name type="scientific">Brachypodium distachyon</name>
    <name type="common">Purple false brome</name>
    <name type="synonym">Trachynia distachya</name>
    <dbReference type="NCBI Taxonomy" id="15368"/>
    <lineage>
        <taxon>Eukaryota</taxon>
        <taxon>Viridiplantae</taxon>
        <taxon>Streptophyta</taxon>
        <taxon>Embryophyta</taxon>
        <taxon>Tracheophyta</taxon>
        <taxon>Spermatophyta</taxon>
        <taxon>Magnoliopsida</taxon>
        <taxon>Liliopsida</taxon>
        <taxon>Poales</taxon>
        <taxon>Poaceae</taxon>
        <taxon>BOP clade</taxon>
        <taxon>Pooideae</taxon>
        <taxon>Stipodae</taxon>
        <taxon>Brachypodieae</taxon>
        <taxon>Brachypodium</taxon>
    </lineage>
</organism>
<gene>
    <name evidence="2" type="ORF">BRADI_2g47665v3</name>
</gene>
<dbReference type="EMBL" id="CM000881">
    <property type="protein sequence ID" value="KQK09385.1"/>
    <property type="molecule type" value="Genomic_DNA"/>
</dbReference>
<evidence type="ECO:0000313" key="4">
    <source>
        <dbReference type="Proteomes" id="UP000008810"/>
    </source>
</evidence>
<reference evidence="2" key="2">
    <citation type="submission" date="2017-06" db="EMBL/GenBank/DDBJ databases">
        <title>WGS assembly of Brachypodium distachyon.</title>
        <authorList>
            <consortium name="The International Brachypodium Initiative"/>
            <person name="Lucas S."/>
            <person name="Harmon-Smith M."/>
            <person name="Lail K."/>
            <person name="Tice H."/>
            <person name="Grimwood J."/>
            <person name="Bruce D."/>
            <person name="Barry K."/>
            <person name="Shu S."/>
            <person name="Lindquist E."/>
            <person name="Wang M."/>
            <person name="Pitluck S."/>
            <person name="Vogel J.P."/>
            <person name="Garvin D.F."/>
            <person name="Mockler T.C."/>
            <person name="Schmutz J."/>
            <person name="Rokhsar D."/>
            <person name="Bevan M.W."/>
        </authorList>
    </citation>
    <scope>NUCLEOTIDE SEQUENCE</scope>
    <source>
        <strain evidence="2">Bd21</strain>
    </source>
</reference>
<dbReference type="InParanoid" id="A0A0Q3KEH4"/>
<evidence type="ECO:0000313" key="2">
    <source>
        <dbReference type="EMBL" id="KQK09385.1"/>
    </source>
</evidence>
<proteinExistence type="predicted"/>
<reference evidence="3" key="3">
    <citation type="submission" date="2018-08" db="UniProtKB">
        <authorList>
            <consortium name="EnsemblPlants"/>
        </authorList>
    </citation>
    <scope>IDENTIFICATION</scope>
    <source>
        <strain evidence="3">cv. Bd21</strain>
    </source>
</reference>
<evidence type="ECO:0000256" key="1">
    <source>
        <dbReference type="SAM" id="MobiDB-lite"/>
    </source>
</evidence>
<dbReference type="Proteomes" id="UP000008810">
    <property type="component" value="Chromosome 2"/>
</dbReference>
<feature type="region of interest" description="Disordered" evidence="1">
    <location>
        <begin position="90"/>
        <end position="131"/>
    </location>
</feature>
<dbReference type="Gramene" id="KQK09385">
    <property type="protein sequence ID" value="KQK09385"/>
    <property type="gene ID" value="BRADI_2g47665v3"/>
</dbReference>
<keyword evidence="4" id="KW-1185">Reference proteome</keyword>
<evidence type="ECO:0000313" key="3">
    <source>
        <dbReference type="EnsemblPlants" id="KQK09385"/>
    </source>
</evidence>
<reference evidence="2 3" key="1">
    <citation type="journal article" date="2010" name="Nature">
        <title>Genome sequencing and analysis of the model grass Brachypodium distachyon.</title>
        <authorList>
            <consortium name="International Brachypodium Initiative"/>
        </authorList>
    </citation>
    <scope>NUCLEOTIDE SEQUENCE [LARGE SCALE GENOMIC DNA]</scope>
    <source>
        <strain evidence="2 3">Bd21</strain>
    </source>
</reference>
<dbReference type="AlphaFoldDB" id="A0A0Q3KEH4"/>
<protein>
    <submittedName>
        <fullName evidence="2 3">Uncharacterized protein</fullName>
    </submittedName>
</protein>
<accession>A0A0Q3KEH4</accession>
<name>A0A0Q3KEH4_BRADI</name>
<dbReference type="EnsemblPlants" id="KQK09385">
    <property type="protein sequence ID" value="KQK09385"/>
    <property type="gene ID" value="BRADI_2g47665v3"/>
</dbReference>